<dbReference type="Pfam" id="PF18085">
    <property type="entry name" value="Mak_N_cap"/>
    <property type="match status" value="1"/>
</dbReference>
<evidence type="ECO:0000256" key="2">
    <source>
        <dbReference type="ARBA" id="ARBA00022741"/>
    </source>
</evidence>
<accession>A0ABW3M6Z5</accession>
<dbReference type="Proteomes" id="UP001597045">
    <property type="component" value="Unassembled WGS sequence"/>
</dbReference>
<keyword evidence="3" id="KW-0418">Kinase</keyword>
<sequence length="32" mass="3608">MLADELPAWLPNQRWFGGKDRPVTEVVVAVRG</sequence>
<proteinExistence type="predicted"/>
<reference evidence="7" key="1">
    <citation type="journal article" date="2019" name="Int. J. Syst. Evol. Microbiol.">
        <title>The Global Catalogue of Microorganisms (GCM) 10K type strain sequencing project: providing services to taxonomists for standard genome sequencing and annotation.</title>
        <authorList>
            <consortium name="The Broad Institute Genomics Platform"/>
            <consortium name="The Broad Institute Genome Sequencing Center for Infectious Disease"/>
            <person name="Wu L."/>
            <person name="Ma J."/>
        </authorList>
    </citation>
    <scope>NUCLEOTIDE SEQUENCE [LARGE SCALE GENOMIC DNA]</scope>
    <source>
        <strain evidence="7">JCM 31486</strain>
    </source>
</reference>
<dbReference type="EMBL" id="JBHTIS010000524">
    <property type="protein sequence ID" value="MFD1046107.1"/>
    <property type="molecule type" value="Genomic_DNA"/>
</dbReference>
<evidence type="ECO:0000313" key="7">
    <source>
        <dbReference type="Proteomes" id="UP001597045"/>
    </source>
</evidence>
<evidence type="ECO:0000313" key="6">
    <source>
        <dbReference type="EMBL" id="MFD1046107.1"/>
    </source>
</evidence>
<keyword evidence="1" id="KW-0808">Transferase</keyword>
<protein>
    <recommendedName>
        <fullName evidence="5">Maltokinase N-terminal cap domain-containing protein</fullName>
    </recommendedName>
</protein>
<dbReference type="InterPro" id="IPR040999">
    <property type="entry name" value="Mak_N_cap"/>
</dbReference>
<evidence type="ECO:0000256" key="3">
    <source>
        <dbReference type="ARBA" id="ARBA00022777"/>
    </source>
</evidence>
<keyword evidence="2" id="KW-0547">Nucleotide-binding</keyword>
<evidence type="ECO:0000259" key="5">
    <source>
        <dbReference type="Pfam" id="PF18085"/>
    </source>
</evidence>
<feature type="domain" description="Maltokinase N-terminal cap" evidence="5">
    <location>
        <begin position="9"/>
        <end position="28"/>
    </location>
</feature>
<keyword evidence="7" id="KW-1185">Reference proteome</keyword>
<evidence type="ECO:0000256" key="4">
    <source>
        <dbReference type="ARBA" id="ARBA00022840"/>
    </source>
</evidence>
<comment type="caution">
    <text evidence="6">The sequence shown here is derived from an EMBL/GenBank/DDBJ whole genome shotgun (WGS) entry which is preliminary data.</text>
</comment>
<gene>
    <name evidence="6" type="ORF">ACFQ1S_11300</name>
</gene>
<name>A0ABW3M6Z5_9PSEU</name>
<keyword evidence="4" id="KW-0067">ATP-binding</keyword>
<evidence type="ECO:0000256" key="1">
    <source>
        <dbReference type="ARBA" id="ARBA00022679"/>
    </source>
</evidence>
<feature type="non-terminal residue" evidence="6">
    <location>
        <position position="32"/>
    </location>
</feature>
<organism evidence="6 7">
    <name type="scientific">Kibdelosporangium lantanae</name>
    <dbReference type="NCBI Taxonomy" id="1497396"/>
    <lineage>
        <taxon>Bacteria</taxon>
        <taxon>Bacillati</taxon>
        <taxon>Actinomycetota</taxon>
        <taxon>Actinomycetes</taxon>
        <taxon>Pseudonocardiales</taxon>
        <taxon>Pseudonocardiaceae</taxon>
        <taxon>Kibdelosporangium</taxon>
    </lineage>
</organism>